<feature type="transmembrane region" description="Helical" evidence="8">
    <location>
        <begin position="61"/>
        <end position="78"/>
    </location>
</feature>
<dbReference type="InterPro" id="IPR007227">
    <property type="entry name" value="Cell_shape_determining_MreD"/>
</dbReference>
<dbReference type="EMBL" id="AEXO01000081">
    <property type="protein sequence ID" value="EGC85992.1"/>
    <property type="molecule type" value="Genomic_DNA"/>
</dbReference>
<evidence type="ECO:0000256" key="1">
    <source>
        <dbReference type="ARBA" id="ARBA00004651"/>
    </source>
</evidence>
<dbReference type="GO" id="GO:0008360">
    <property type="term" value="P:regulation of cell shape"/>
    <property type="evidence" value="ECO:0007669"/>
    <property type="project" value="UniProtKB-KW"/>
</dbReference>
<feature type="transmembrane region" description="Helical" evidence="8">
    <location>
        <begin position="20"/>
        <end position="49"/>
    </location>
</feature>
<keyword evidence="4 8" id="KW-0812">Transmembrane</keyword>
<keyword evidence="3" id="KW-1003">Cell membrane</keyword>
<evidence type="ECO:0000256" key="6">
    <source>
        <dbReference type="ARBA" id="ARBA00022989"/>
    </source>
</evidence>
<keyword evidence="7 8" id="KW-0472">Membrane</keyword>
<name>F0H876_9BACT</name>
<gene>
    <name evidence="9" type="primary">mreD</name>
    <name evidence="9" type="ORF">HMPREF9303_0744</name>
</gene>
<dbReference type="Proteomes" id="UP000003155">
    <property type="component" value="Unassembled WGS sequence"/>
</dbReference>
<keyword evidence="6 8" id="KW-1133">Transmembrane helix</keyword>
<evidence type="ECO:0000256" key="7">
    <source>
        <dbReference type="ARBA" id="ARBA00023136"/>
    </source>
</evidence>
<organism evidence="9 10">
    <name type="scientific">Prevotella denticola CRIS 18C-A</name>
    <dbReference type="NCBI Taxonomy" id="944557"/>
    <lineage>
        <taxon>Bacteria</taxon>
        <taxon>Pseudomonadati</taxon>
        <taxon>Bacteroidota</taxon>
        <taxon>Bacteroidia</taxon>
        <taxon>Bacteroidales</taxon>
        <taxon>Prevotellaceae</taxon>
        <taxon>Prevotella</taxon>
    </lineage>
</organism>
<accession>F0H876</accession>
<sequence>MIPFDLRIDRMNVDFLRRLLWFAVLTVAQVFVLNHIHLFAVATPLLYVYFILQFPRNHPRWASLLWGFLMGVIIDTFSNTPGVAAGSLTLVAALQPFVLKPFIPRESTSDFQPGMDTLGIPQYAWYAAILILIYNVVFFSLEMFSFFNVLEWLQCIGGSSLLTLILILVVENVRRR</sequence>
<evidence type="ECO:0000313" key="10">
    <source>
        <dbReference type="Proteomes" id="UP000003155"/>
    </source>
</evidence>
<dbReference type="AlphaFoldDB" id="F0H876"/>
<evidence type="ECO:0000256" key="4">
    <source>
        <dbReference type="ARBA" id="ARBA00022692"/>
    </source>
</evidence>
<keyword evidence="10" id="KW-1185">Reference proteome</keyword>
<evidence type="ECO:0000256" key="8">
    <source>
        <dbReference type="SAM" id="Phobius"/>
    </source>
</evidence>
<evidence type="ECO:0000256" key="5">
    <source>
        <dbReference type="ARBA" id="ARBA00022960"/>
    </source>
</evidence>
<comment type="similarity">
    <text evidence="2">Belongs to the MreD family.</text>
</comment>
<keyword evidence="5" id="KW-0133">Cell shape</keyword>
<dbReference type="GO" id="GO:0005886">
    <property type="term" value="C:plasma membrane"/>
    <property type="evidence" value="ECO:0007669"/>
    <property type="project" value="UniProtKB-SubCell"/>
</dbReference>
<evidence type="ECO:0000313" key="9">
    <source>
        <dbReference type="EMBL" id="EGC85992.1"/>
    </source>
</evidence>
<proteinExistence type="inferred from homology"/>
<comment type="caution">
    <text evidence="9">The sequence shown here is derived from an EMBL/GenBank/DDBJ whole genome shotgun (WGS) entry which is preliminary data.</text>
</comment>
<evidence type="ECO:0000256" key="2">
    <source>
        <dbReference type="ARBA" id="ARBA00007776"/>
    </source>
</evidence>
<feature type="transmembrane region" description="Helical" evidence="8">
    <location>
        <begin position="150"/>
        <end position="170"/>
    </location>
</feature>
<dbReference type="NCBIfam" id="TIGR03426">
    <property type="entry name" value="shape_MreD"/>
    <property type="match status" value="1"/>
</dbReference>
<protein>
    <submittedName>
        <fullName evidence="9">Rod shape-determining protein MreD</fullName>
    </submittedName>
</protein>
<evidence type="ECO:0000256" key="3">
    <source>
        <dbReference type="ARBA" id="ARBA00022475"/>
    </source>
</evidence>
<comment type="subcellular location">
    <subcellularLocation>
        <location evidence="1">Cell membrane</location>
        <topology evidence="1">Multi-pass membrane protein</topology>
    </subcellularLocation>
</comment>
<feature type="transmembrane region" description="Helical" evidence="8">
    <location>
        <begin position="123"/>
        <end position="144"/>
    </location>
</feature>
<reference evidence="9 10" key="1">
    <citation type="submission" date="2011-02" db="EMBL/GenBank/DDBJ databases">
        <authorList>
            <person name="Durkin A.S."/>
            <person name="Madupu R."/>
            <person name="Torralba M."/>
            <person name="Gillis M."/>
            <person name="Methe B."/>
            <person name="Sutton G."/>
            <person name="Nelson K.E."/>
        </authorList>
    </citation>
    <scope>NUCLEOTIDE SEQUENCE [LARGE SCALE GENOMIC DNA]</scope>
    <source>
        <strain evidence="9 10">CRIS 18C-A</strain>
    </source>
</reference>